<dbReference type="GO" id="GO:0003824">
    <property type="term" value="F:catalytic activity"/>
    <property type="evidence" value="ECO:0007669"/>
    <property type="project" value="InterPro"/>
</dbReference>
<evidence type="ECO:0000256" key="3">
    <source>
        <dbReference type="ARBA" id="ARBA00022691"/>
    </source>
</evidence>
<evidence type="ECO:0000256" key="4">
    <source>
        <dbReference type="ARBA" id="ARBA00022723"/>
    </source>
</evidence>
<keyword evidence="5" id="KW-0663">Pyridoxal phosphate</keyword>
<keyword evidence="4" id="KW-0479">Metal-binding</keyword>
<reference evidence="9" key="1">
    <citation type="submission" date="2016-07" db="EMBL/GenBank/DDBJ databases">
        <title>Sequence Frankia sp. strain CcI1.17.</title>
        <authorList>
            <person name="Ghodhbane-Gtari F."/>
            <person name="Swanson E."/>
            <person name="Gueddou A."/>
            <person name="Morris K."/>
            <person name="Hezbri K."/>
            <person name="Ktari A."/>
            <person name="Nouioui I."/>
            <person name="Abebe-Akele F."/>
            <person name="Simpson S."/>
            <person name="Thomas K."/>
            <person name="Gtari M."/>
            <person name="Tisa L.S."/>
            <person name="Hurst S."/>
        </authorList>
    </citation>
    <scope>NUCLEOTIDE SEQUENCE [LARGE SCALE GENOMIC DNA]</scope>
    <source>
        <strain evidence="9">Cc1.17</strain>
    </source>
</reference>
<dbReference type="Gene3D" id="3.20.20.70">
    <property type="entry name" value="Aldolase class I"/>
    <property type="match status" value="1"/>
</dbReference>
<evidence type="ECO:0000313" key="9">
    <source>
        <dbReference type="Proteomes" id="UP000179627"/>
    </source>
</evidence>
<evidence type="ECO:0000313" key="8">
    <source>
        <dbReference type="EMBL" id="OHV37986.1"/>
    </source>
</evidence>
<dbReference type="GO" id="GO:0051539">
    <property type="term" value="F:4 iron, 4 sulfur cluster binding"/>
    <property type="evidence" value="ECO:0007669"/>
    <property type="project" value="UniProtKB-KW"/>
</dbReference>
<dbReference type="InterPro" id="IPR058240">
    <property type="entry name" value="rSAM_sf"/>
</dbReference>
<dbReference type="RefSeq" id="WP_071084247.1">
    <property type="nucleotide sequence ID" value="NZ_MBLM01000110.1"/>
</dbReference>
<dbReference type="OrthoDB" id="9768064at2"/>
<dbReference type="CDD" id="cd01335">
    <property type="entry name" value="Radical_SAM"/>
    <property type="match status" value="1"/>
</dbReference>
<dbReference type="SFLD" id="SFLDS00029">
    <property type="entry name" value="Radical_SAM"/>
    <property type="match status" value="1"/>
</dbReference>
<organism evidence="8 9">
    <name type="scientific">Parafrankia colletiae</name>
    <dbReference type="NCBI Taxonomy" id="573497"/>
    <lineage>
        <taxon>Bacteria</taxon>
        <taxon>Bacillati</taxon>
        <taxon>Actinomycetota</taxon>
        <taxon>Actinomycetes</taxon>
        <taxon>Frankiales</taxon>
        <taxon>Frankiaceae</taxon>
        <taxon>Parafrankia</taxon>
    </lineage>
</organism>
<evidence type="ECO:0000256" key="5">
    <source>
        <dbReference type="ARBA" id="ARBA00022898"/>
    </source>
</evidence>
<evidence type="ECO:0000256" key="2">
    <source>
        <dbReference type="ARBA" id="ARBA00022485"/>
    </source>
</evidence>
<comment type="cofactor">
    <cofactor evidence="1">
        <name>pyridoxal 5'-phosphate</name>
        <dbReference type="ChEBI" id="CHEBI:597326"/>
    </cofactor>
</comment>
<comment type="caution">
    <text evidence="8">The sequence shown here is derived from an EMBL/GenBank/DDBJ whole genome shotgun (WGS) entry which is preliminary data.</text>
</comment>
<dbReference type="Proteomes" id="UP000179627">
    <property type="component" value="Unassembled WGS sequence"/>
</dbReference>
<evidence type="ECO:0000256" key="6">
    <source>
        <dbReference type="ARBA" id="ARBA00023004"/>
    </source>
</evidence>
<keyword evidence="6" id="KW-0408">Iron</keyword>
<evidence type="ECO:0000256" key="1">
    <source>
        <dbReference type="ARBA" id="ARBA00001933"/>
    </source>
</evidence>
<dbReference type="InterPro" id="IPR013785">
    <property type="entry name" value="Aldolase_TIM"/>
</dbReference>
<dbReference type="InterPro" id="IPR007197">
    <property type="entry name" value="rSAM"/>
</dbReference>
<dbReference type="AlphaFoldDB" id="A0A1S1QWL0"/>
<dbReference type="GO" id="GO:0046872">
    <property type="term" value="F:metal ion binding"/>
    <property type="evidence" value="ECO:0007669"/>
    <property type="project" value="UniProtKB-KW"/>
</dbReference>
<gene>
    <name evidence="8" type="ORF">CC117_16065</name>
</gene>
<dbReference type="EMBL" id="MBLM01000110">
    <property type="protein sequence ID" value="OHV37986.1"/>
    <property type="molecule type" value="Genomic_DNA"/>
</dbReference>
<keyword evidence="3" id="KW-0949">S-adenosyl-L-methionine</keyword>
<keyword evidence="9" id="KW-1185">Reference proteome</keyword>
<evidence type="ECO:0000256" key="7">
    <source>
        <dbReference type="ARBA" id="ARBA00023014"/>
    </source>
</evidence>
<dbReference type="PANTHER" id="PTHR30538">
    <property type="entry name" value="LYSINE 2,3-AMINOMUTASE-RELATED"/>
    <property type="match status" value="1"/>
</dbReference>
<dbReference type="SFLD" id="SFLDG01070">
    <property type="entry name" value="PLP-dependent"/>
    <property type="match status" value="1"/>
</dbReference>
<dbReference type="PANTHER" id="PTHR30538:SF0">
    <property type="entry name" value="L-LYSINE 2,3-AMINOMUTASE AQ_1632-RELATED"/>
    <property type="match status" value="1"/>
</dbReference>
<dbReference type="InterPro" id="IPR003739">
    <property type="entry name" value="Lys_aminomutase/Glu_NH3_mut"/>
</dbReference>
<accession>A0A1S1QWL0</accession>
<keyword evidence="2" id="KW-0004">4Fe-4S</keyword>
<sequence>MSLLAASSPGTTRFRARGPKDIDEIASRYGLPGEVGETVRLVSKVLPFRVNDYVLANLVDWDRVPDDPMFQLFFPQRGMLTETDEKLLRSVYHEGASPAEIKAAVADIHARMNPHPSGQMQLNVPSQDGEDLPGMQHKYRETVLYFPGSGQTCHAYCTYCFRWAQFVGDADLRFAAPGPDRLVAYLAHHPEVSDVLVTGGDPMIMSTERMRAHLEPILAVESVRTIRIGTKSVAYWPQRFVSDADADDLLRLIEQVVASGRTMAIMAHYSHPVELSTEIAQRALSRIRATGAVVYCQAPLVAHVNDDAQVWARLWRAELAAGAVPYYMFVARDTGPHEYFKVPLARMAEIFRAGYQTLPGLARTVRGPVLSTRPGKVVVDGVEETPQGRFLQLRFLQARDVSIVGRPFRARYSDTAAWLDELELDAATPADIAAAVRGAAQ</sequence>
<keyword evidence="7" id="KW-0411">Iron-sulfur</keyword>
<proteinExistence type="predicted"/>
<name>A0A1S1QWL0_9ACTN</name>
<dbReference type="SUPFAM" id="SSF102114">
    <property type="entry name" value="Radical SAM enzymes"/>
    <property type="match status" value="1"/>
</dbReference>
<protein>
    <submittedName>
        <fullName evidence="8">Lysine 2,3-aminomutase</fullName>
    </submittedName>
</protein>